<dbReference type="Pfam" id="PF17645">
    <property type="entry name" value="Amdase"/>
    <property type="match status" value="1"/>
</dbReference>
<reference evidence="1 2" key="1">
    <citation type="journal article" date="2014" name="Antonie Van Leeuwenhoek">
        <title>Hyphomonas beringensis sp. nov. and Hyphomonas chukchiensis sp. nov., isolated from surface seawater of the Bering Sea and Chukchi Sea.</title>
        <authorList>
            <person name="Li C."/>
            <person name="Lai Q."/>
            <person name="Li G."/>
            <person name="Dong C."/>
            <person name="Wang J."/>
            <person name="Liao Y."/>
            <person name="Shao Z."/>
        </authorList>
    </citation>
    <scope>NUCLEOTIDE SEQUENCE [LARGE SCALE GENOMIC DNA]</scope>
    <source>
        <strain evidence="1 2">MHS-2</strain>
    </source>
</reference>
<dbReference type="eggNOG" id="COG3473">
    <property type="taxonomic scope" value="Bacteria"/>
</dbReference>
<sequence length="253" mass="27786">MEDLELTDSLGWRMKYSVIAPSTNTSVQPEYDDFRPHGVTNHFCRIPIPDSSVTDDDSFMVMLNNIRNATMDSVDVAMTMDPGCLIMGMSAETFWDGASGAERLYKKMLERTGGVPVIMGSTAVEAAIAAYGNIRKIGIVTPYAPIGDRNVRKFFEDLGFEVVNLIGLKSPSPMKIAHETPRTLKRAAQDVSEGADAVIQCGTNLAFAKVAGIAEFWLEKPVIAINTATYWHALRSMGIHDKIAGYGRLLEEF</sequence>
<dbReference type="InterPro" id="IPR053714">
    <property type="entry name" value="Iso_Racemase_Enz_sf"/>
</dbReference>
<organism evidence="1 2">
    <name type="scientific">Hyphomonas johnsonii MHS-2</name>
    <dbReference type="NCBI Taxonomy" id="1280950"/>
    <lineage>
        <taxon>Bacteria</taxon>
        <taxon>Pseudomonadati</taxon>
        <taxon>Pseudomonadota</taxon>
        <taxon>Alphaproteobacteria</taxon>
        <taxon>Hyphomonadales</taxon>
        <taxon>Hyphomonadaceae</taxon>
        <taxon>Hyphomonas</taxon>
    </lineage>
</organism>
<evidence type="ECO:0000313" key="1">
    <source>
        <dbReference type="EMBL" id="KCZ87911.1"/>
    </source>
</evidence>
<comment type="caution">
    <text evidence="1">The sequence shown here is derived from an EMBL/GenBank/DDBJ whole genome shotgun (WGS) entry which is preliminary data.</text>
</comment>
<name>A0A059FBH4_9PROT</name>
<proteinExistence type="predicted"/>
<dbReference type="PANTHER" id="PTHR40267">
    <property type="entry name" value="BLR3294 PROTEIN"/>
    <property type="match status" value="1"/>
</dbReference>
<protein>
    <submittedName>
        <fullName evidence="1">Arylmalonate decarboxylase</fullName>
    </submittedName>
</protein>
<dbReference type="PANTHER" id="PTHR40267:SF1">
    <property type="entry name" value="BLR3294 PROTEIN"/>
    <property type="match status" value="1"/>
</dbReference>
<dbReference type="Gene3D" id="3.40.50.12500">
    <property type="match status" value="1"/>
</dbReference>
<dbReference type="PATRIC" id="fig|1280950.3.peg.3221"/>
<dbReference type="Proteomes" id="UP000025171">
    <property type="component" value="Unassembled WGS sequence"/>
</dbReference>
<dbReference type="AlphaFoldDB" id="A0A059FBH4"/>
<gene>
    <name evidence="1" type="ORF">HJO_16045</name>
</gene>
<evidence type="ECO:0000313" key="2">
    <source>
        <dbReference type="Proteomes" id="UP000025171"/>
    </source>
</evidence>
<dbReference type="InterPro" id="IPR026286">
    <property type="entry name" value="MaiA/AMDase"/>
</dbReference>
<dbReference type="STRING" id="1280950.HJO_16045"/>
<dbReference type="PIRSF" id="PIRSF015736">
    <property type="entry name" value="MI"/>
    <property type="match status" value="1"/>
</dbReference>
<accession>A0A059FBH4</accession>
<dbReference type="EMBL" id="ARYK01000011">
    <property type="protein sequence ID" value="KCZ87911.1"/>
    <property type="molecule type" value="Genomic_DNA"/>
</dbReference>
<keyword evidence="2" id="KW-1185">Reference proteome</keyword>